<accession>A0A512BF41</accession>
<evidence type="ECO:0000313" key="7">
    <source>
        <dbReference type="Proteomes" id="UP000321513"/>
    </source>
</evidence>
<dbReference type="GO" id="GO:0016765">
    <property type="term" value="F:transferase activity, transferring alkyl or aryl (other than methyl) groups"/>
    <property type="evidence" value="ECO:0007669"/>
    <property type="project" value="InterPro"/>
</dbReference>
<dbReference type="Proteomes" id="UP000321513">
    <property type="component" value="Unassembled WGS sequence"/>
</dbReference>
<feature type="transmembrane region" description="Helical" evidence="5">
    <location>
        <begin position="140"/>
        <end position="161"/>
    </location>
</feature>
<keyword evidence="7" id="KW-1185">Reference proteome</keyword>
<dbReference type="AlphaFoldDB" id="A0A512BF41"/>
<evidence type="ECO:0000256" key="5">
    <source>
        <dbReference type="SAM" id="Phobius"/>
    </source>
</evidence>
<evidence type="ECO:0008006" key="8">
    <source>
        <dbReference type="Google" id="ProtNLM"/>
    </source>
</evidence>
<protein>
    <recommendedName>
        <fullName evidence="8">Prenyltransferase</fullName>
    </recommendedName>
</protein>
<sequence>MPVYWFAVSFVDTVNVPRAILVFVILHLLVYPSSNGYNSYMDRDDGSIGGIEKPPPPTKQLFFVTVVMDVVAVVLSLFVSSLFASCIVIYILCSRLYSYRGIRLKQYPLLGYLTVIFNQGALTFFMVYHGVDSNLTNHMSFIGLLAAAFLIGGFYPITQIYQYEADAKDNITTISMKMGKKGTFIFCSLMYLLALALLWSYYRNHELYKPFIVLLIFFSPVVVYFVQWFLKVLKNETLADYKHTMQMNWLASTCTSLAFITIILLQKFG</sequence>
<evidence type="ECO:0000256" key="2">
    <source>
        <dbReference type="ARBA" id="ARBA00022692"/>
    </source>
</evidence>
<dbReference type="InterPro" id="IPR000537">
    <property type="entry name" value="UbiA_prenyltransferase"/>
</dbReference>
<dbReference type="Pfam" id="PF01040">
    <property type="entry name" value="UbiA"/>
    <property type="match status" value="1"/>
</dbReference>
<feature type="transmembrane region" description="Helical" evidence="5">
    <location>
        <begin position="7"/>
        <end position="31"/>
    </location>
</feature>
<feature type="transmembrane region" description="Helical" evidence="5">
    <location>
        <begin position="70"/>
        <end position="97"/>
    </location>
</feature>
<organism evidence="6 7">
    <name type="scientific">Segetibacter aerophilus</name>
    <dbReference type="NCBI Taxonomy" id="670293"/>
    <lineage>
        <taxon>Bacteria</taxon>
        <taxon>Pseudomonadati</taxon>
        <taxon>Bacteroidota</taxon>
        <taxon>Chitinophagia</taxon>
        <taxon>Chitinophagales</taxon>
        <taxon>Chitinophagaceae</taxon>
        <taxon>Segetibacter</taxon>
    </lineage>
</organism>
<dbReference type="OrthoDB" id="665023at2"/>
<feature type="transmembrane region" description="Helical" evidence="5">
    <location>
        <begin position="208"/>
        <end position="226"/>
    </location>
</feature>
<keyword evidence="4 5" id="KW-0472">Membrane</keyword>
<evidence type="ECO:0000256" key="3">
    <source>
        <dbReference type="ARBA" id="ARBA00022989"/>
    </source>
</evidence>
<evidence type="ECO:0000256" key="4">
    <source>
        <dbReference type="ARBA" id="ARBA00023136"/>
    </source>
</evidence>
<reference evidence="6 7" key="1">
    <citation type="submission" date="2019-07" db="EMBL/GenBank/DDBJ databases">
        <title>Whole genome shotgun sequence of Segetibacter aerophilus NBRC 106135.</title>
        <authorList>
            <person name="Hosoyama A."/>
            <person name="Uohara A."/>
            <person name="Ohji S."/>
            <person name="Ichikawa N."/>
        </authorList>
    </citation>
    <scope>NUCLEOTIDE SEQUENCE [LARGE SCALE GENOMIC DNA]</scope>
    <source>
        <strain evidence="6 7">NBRC 106135</strain>
    </source>
</reference>
<comment type="subcellular location">
    <subcellularLocation>
        <location evidence="1">Membrane</location>
        <topology evidence="1">Multi-pass membrane protein</topology>
    </subcellularLocation>
</comment>
<keyword evidence="3 5" id="KW-1133">Transmembrane helix</keyword>
<feature type="transmembrane region" description="Helical" evidence="5">
    <location>
        <begin position="247"/>
        <end position="265"/>
    </location>
</feature>
<feature type="transmembrane region" description="Helical" evidence="5">
    <location>
        <begin position="109"/>
        <end position="128"/>
    </location>
</feature>
<proteinExistence type="predicted"/>
<comment type="caution">
    <text evidence="6">The sequence shown here is derived from an EMBL/GenBank/DDBJ whole genome shotgun (WGS) entry which is preliminary data.</text>
</comment>
<evidence type="ECO:0000256" key="1">
    <source>
        <dbReference type="ARBA" id="ARBA00004141"/>
    </source>
</evidence>
<feature type="transmembrane region" description="Helical" evidence="5">
    <location>
        <begin position="182"/>
        <end position="202"/>
    </location>
</feature>
<name>A0A512BF41_9BACT</name>
<evidence type="ECO:0000313" key="6">
    <source>
        <dbReference type="EMBL" id="GEO10578.1"/>
    </source>
</evidence>
<dbReference type="Gene3D" id="1.20.120.1780">
    <property type="entry name" value="UbiA prenyltransferase"/>
    <property type="match status" value="1"/>
</dbReference>
<dbReference type="GO" id="GO:0016020">
    <property type="term" value="C:membrane"/>
    <property type="evidence" value="ECO:0007669"/>
    <property type="project" value="UniProtKB-SubCell"/>
</dbReference>
<dbReference type="EMBL" id="BJYT01000011">
    <property type="protein sequence ID" value="GEO10578.1"/>
    <property type="molecule type" value="Genomic_DNA"/>
</dbReference>
<gene>
    <name evidence="6" type="ORF">SAE01_30740</name>
</gene>
<keyword evidence="2 5" id="KW-0812">Transmembrane</keyword>